<keyword evidence="5" id="KW-0547">Nucleotide-binding</keyword>
<evidence type="ECO:0000259" key="11">
    <source>
        <dbReference type="PROSITE" id="PS50893"/>
    </source>
</evidence>
<keyword evidence="4 10" id="KW-0812">Transmembrane</keyword>
<dbReference type="CDD" id="cd03232">
    <property type="entry name" value="ABCG_PDR_domain2"/>
    <property type="match status" value="1"/>
</dbReference>
<evidence type="ECO:0000313" key="13">
    <source>
        <dbReference type="Proteomes" id="UP000244855"/>
    </source>
</evidence>
<feature type="transmembrane region" description="Helical" evidence="10">
    <location>
        <begin position="1189"/>
        <end position="1214"/>
    </location>
</feature>
<feature type="domain" description="ABC transporter" evidence="11">
    <location>
        <begin position="781"/>
        <end position="1024"/>
    </location>
</feature>
<feature type="transmembrane region" description="Helical" evidence="10">
    <location>
        <begin position="488"/>
        <end position="510"/>
    </location>
</feature>
<keyword evidence="6" id="KW-0067">ATP-binding</keyword>
<feature type="transmembrane region" description="Helical" evidence="10">
    <location>
        <begin position="1269"/>
        <end position="1292"/>
    </location>
</feature>
<dbReference type="FunFam" id="3.40.50.300:FF:000054">
    <property type="entry name" value="ABC multidrug transporter atrF"/>
    <property type="match status" value="1"/>
</dbReference>
<proteinExistence type="inferred from homology"/>
<dbReference type="Proteomes" id="UP000244855">
    <property type="component" value="Unassembled WGS sequence"/>
</dbReference>
<comment type="similarity">
    <text evidence="2">Belongs to the ABC transporter superfamily. ABCG family. PDR (TC 3.A.1.205) subfamily.</text>
</comment>
<evidence type="ECO:0000256" key="2">
    <source>
        <dbReference type="ARBA" id="ARBA00006012"/>
    </source>
</evidence>
<dbReference type="SUPFAM" id="SSF52540">
    <property type="entry name" value="P-loop containing nucleoside triphosphate hydrolases"/>
    <property type="match status" value="2"/>
</dbReference>
<dbReference type="Gene3D" id="3.40.50.300">
    <property type="entry name" value="P-loop containing nucleotide triphosphate hydrolases"/>
    <property type="match status" value="2"/>
</dbReference>
<dbReference type="Pfam" id="PF19055">
    <property type="entry name" value="ABC2_membrane_7"/>
    <property type="match status" value="1"/>
</dbReference>
<dbReference type="GO" id="GO:0016020">
    <property type="term" value="C:membrane"/>
    <property type="evidence" value="ECO:0007669"/>
    <property type="project" value="UniProtKB-SubCell"/>
</dbReference>
<feature type="transmembrane region" description="Helical" evidence="10">
    <location>
        <begin position="596"/>
        <end position="615"/>
    </location>
</feature>
<evidence type="ECO:0000256" key="8">
    <source>
        <dbReference type="ARBA" id="ARBA00023136"/>
    </source>
</evidence>
<evidence type="ECO:0000313" key="12">
    <source>
        <dbReference type="EMBL" id="PVI03947.1"/>
    </source>
</evidence>
<dbReference type="InterPro" id="IPR003439">
    <property type="entry name" value="ABC_transporter-like_ATP-bd"/>
</dbReference>
<feature type="transmembrane region" description="Helical" evidence="10">
    <location>
        <begin position="1234"/>
        <end position="1257"/>
    </location>
</feature>
<feature type="transmembrane region" description="Helical" evidence="10">
    <location>
        <begin position="1384"/>
        <end position="1405"/>
    </location>
</feature>
<name>A0A2V1E0B1_9PLEO</name>
<dbReference type="Pfam" id="PF01061">
    <property type="entry name" value="ABC2_membrane"/>
    <property type="match status" value="2"/>
</dbReference>
<dbReference type="Pfam" id="PF06422">
    <property type="entry name" value="PDR_CDR"/>
    <property type="match status" value="2"/>
</dbReference>
<dbReference type="GO" id="GO:0016887">
    <property type="term" value="F:ATP hydrolysis activity"/>
    <property type="evidence" value="ECO:0007669"/>
    <property type="project" value="InterPro"/>
</dbReference>
<dbReference type="PROSITE" id="PS00211">
    <property type="entry name" value="ABC_TRANSPORTER_1"/>
    <property type="match status" value="1"/>
</dbReference>
<dbReference type="GO" id="GO:0005524">
    <property type="term" value="F:ATP binding"/>
    <property type="evidence" value="ECO:0007669"/>
    <property type="project" value="UniProtKB-KW"/>
</dbReference>
<dbReference type="InterPro" id="IPR043926">
    <property type="entry name" value="ABCG_dom"/>
</dbReference>
<evidence type="ECO:0000256" key="5">
    <source>
        <dbReference type="ARBA" id="ARBA00022741"/>
    </source>
</evidence>
<evidence type="ECO:0000256" key="7">
    <source>
        <dbReference type="ARBA" id="ARBA00022989"/>
    </source>
</evidence>
<dbReference type="InterPro" id="IPR027417">
    <property type="entry name" value="P-loop_NTPase"/>
</dbReference>
<dbReference type="InterPro" id="IPR034003">
    <property type="entry name" value="ABCG_PDR_2"/>
</dbReference>
<feature type="transmembrane region" description="Helical" evidence="10">
    <location>
        <begin position="1146"/>
        <end position="1169"/>
    </location>
</feature>
<dbReference type="InterPro" id="IPR029481">
    <property type="entry name" value="ABC_trans_N"/>
</dbReference>
<accession>A0A2V1E0B1</accession>
<organism evidence="12 13">
    <name type="scientific">Periconia macrospinosa</name>
    <dbReference type="NCBI Taxonomy" id="97972"/>
    <lineage>
        <taxon>Eukaryota</taxon>
        <taxon>Fungi</taxon>
        <taxon>Dikarya</taxon>
        <taxon>Ascomycota</taxon>
        <taxon>Pezizomycotina</taxon>
        <taxon>Dothideomycetes</taxon>
        <taxon>Pleosporomycetidae</taxon>
        <taxon>Pleosporales</taxon>
        <taxon>Massarineae</taxon>
        <taxon>Periconiaceae</taxon>
        <taxon>Periconia</taxon>
    </lineage>
</organism>
<dbReference type="STRING" id="97972.A0A2V1E0B1"/>
<dbReference type="InterPro" id="IPR017871">
    <property type="entry name" value="ABC_transporter-like_CS"/>
</dbReference>
<keyword evidence="7 10" id="KW-1133">Transmembrane helix</keyword>
<evidence type="ECO:0000256" key="3">
    <source>
        <dbReference type="ARBA" id="ARBA00022448"/>
    </source>
</evidence>
<dbReference type="PROSITE" id="PS50893">
    <property type="entry name" value="ABC_TRANSPORTER_2"/>
    <property type="match status" value="2"/>
</dbReference>
<keyword evidence="8 10" id="KW-0472">Membrane</keyword>
<dbReference type="InterPro" id="IPR013525">
    <property type="entry name" value="ABC2_TM"/>
</dbReference>
<keyword evidence="3" id="KW-0813">Transport</keyword>
<feature type="transmembrane region" description="Helical" evidence="10">
    <location>
        <begin position="701"/>
        <end position="722"/>
    </location>
</feature>
<evidence type="ECO:0000256" key="1">
    <source>
        <dbReference type="ARBA" id="ARBA00004141"/>
    </source>
</evidence>
<dbReference type="Pfam" id="PF00005">
    <property type="entry name" value="ABC_tran"/>
    <property type="match status" value="2"/>
</dbReference>
<dbReference type="InterPro" id="IPR010929">
    <property type="entry name" value="PDR_CDR_ABC"/>
</dbReference>
<dbReference type="GO" id="GO:0140359">
    <property type="term" value="F:ABC-type transporter activity"/>
    <property type="evidence" value="ECO:0007669"/>
    <property type="project" value="InterPro"/>
</dbReference>
<evidence type="ECO:0000256" key="10">
    <source>
        <dbReference type="SAM" id="Phobius"/>
    </source>
</evidence>
<feature type="transmembrane region" description="Helical" evidence="10">
    <location>
        <begin position="564"/>
        <end position="584"/>
    </location>
</feature>
<dbReference type="SMART" id="SM00382">
    <property type="entry name" value="AAA"/>
    <property type="match status" value="2"/>
</dbReference>
<dbReference type="EMBL" id="KZ805326">
    <property type="protein sequence ID" value="PVI03947.1"/>
    <property type="molecule type" value="Genomic_DNA"/>
</dbReference>
<evidence type="ECO:0000256" key="6">
    <source>
        <dbReference type="ARBA" id="ARBA00022840"/>
    </source>
</evidence>
<dbReference type="PANTHER" id="PTHR19241">
    <property type="entry name" value="ATP-BINDING CASSETTE TRANSPORTER"/>
    <property type="match status" value="1"/>
</dbReference>
<keyword evidence="13" id="KW-1185">Reference proteome</keyword>
<feature type="transmembrane region" description="Helical" evidence="10">
    <location>
        <begin position="454"/>
        <end position="476"/>
    </location>
</feature>
<dbReference type="Pfam" id="PF14510">
    <property type="entry name" value="ABC_trans_N"/>
    <property type="match status" value="1"/>
</dbReference>
<protein>
    <submittedName>
        <fullName evidence="12">Putative ABC multidrug transporter</fullName>
    </submittedName>
</protein>
<dbReference type="InterPro" id="IPR003593">
    <property type="entry name" value="AAA+_ATPase"/>
</dbReference>
<evidence type="ECO:0000256" key="9">
    <source>
        <dbReference type="SAM" id="MobiDB-lite"/>
    </source>
</evidence>
<comment type="subcellular location">
    <subcellularLocation>
        <location evidence="1">Membrane</location>
        <topology evidence="1">Multi-pass membrane protein</topology>
    </subcellularLocation>
</comment>
<feature type="region of interest" description="Disordered" evidence="9">
    <location>
        <begin position="746"/>
        <end position="768"/>
    </location>
</feature>
<gene>
    <name evidence="12" type="ORF">DM02DRAFT_587043</name>
</gene>
<feature type="transmembrane region" description="Helical" evidence="10">
    <location>
        <begin position="1113"/>
        <end position="1134"/>
    </location>
</feature>
<evidence type="ECO:0000256" key="4">
    <source>
        <dbReference type="ARBA" id="ARBA00022692"/>
    </source>
</evidence>
<sequence length="1423" mass="159770">MLVAMSQKEKDEADISHDEVSDFDTAQPALDPQSSEFSIPVWLDRVAALRNSSPSGVANKRLSVCFANLTVHGSATNNEYQRTFGNYPLAPFHALKNRTSQNERPKILHSIDGIVGEREMLLVLGRPGSGCTTLLRTIAGDVHGLSVEDESALNYRGIPSEVIRSELQGDCIYTAETDVHFHELSVSQTLGFAVNACSSPGFLPGLSREKQDANILEFLLRAFNLRSIRDSKIGNEFIRGVSGGEKRRVSLAEAFTTWSPLQCWDNSTRGLDSATALLFVRLLRNYASAFGAGVLMSVYQASESIYAQFDKVTVLYEGRQIFFGSCVDAEAYFLSIGFRRPENATTPDFLTAVTHPSEAVRLVVPGWEDRVPKTASEFRDVWVKSENFRELQKDMKAYNADFTFSGPHLDSFRSARRKEKLSLRQNSPYTTSFAYQVRICIKRNIHRIRNSLDVSISAIVGNIIMGIIIGSMFYNLDSTTSSFYNRSVLLFFSILLNAFMSSFEVLSIWAQRPIVEKHSQYAYHHPCTEAIASIVGDLPAKFVTSLGFNLTIYFLSNLRRTPSAFFTFWAFGFFTQLAMSNFFRMVGSSSRTMAQTMAPVAIFITNWIMYTGFVIPQREMHPWLGWVRWINPIHYAFESVMINEFHGSRYSCAHYVPEGPSYIDIAEGMRSCSAVGAVPGQDFVHGSDYIRLAYSFSPSHLWRNFGIIMIFLLAFLVIHLLTAEYIRPERSKGEVLRFLKHDTKASTAKKNPKGKLDPDPTTRTNDNKFVPSGIHSENSIVHWQTLNYTLSTKDGPKQLLTDVNGWVKPGTLTALMGVTGAGKTTLLDVIANRASLGVVSGDIMVNGLARDASFQRKTGYVQQLDIHLPTATVREALQFSALLRQSDDVAREEKLQYVEEVIKVLEMESCADAVVGVAGESLNVEQRKRMSIAVEMVAKPEVLLFLDEPTSGLDSQTAWSICMLLRKLVAHGQAVMCTVHQPSAVLLELFDQLLLLEQPGRTIYFGPLGKNSETMVKYFTRNGARIPESNENPADWVFDVTKRVAEEESIWGPTWDRSPEKHDLLRELDDIRSKPATVTSRRRHGDGEYAAPTLAQLRMVLLRTSRDAWRTPTYLWSVVALCFGMAFFIGFSFYKSPQSLQGLTDQIFSIFLILTMYSNLQQLLIPKFIERRDMYEAVERRSKTYNWKVLVSANMLSDMPWQLLLSIAIFLVWYYPVGLFNQGDSNSEHERGALMFLCVFAFMMFSNSFSALVAVAFGNAQTAVEITQLLYYLILIFCGILIKSADLPRFWIFMYRVSPLTYLTSAMMSAGIANSPIRCADFEMVKLSRPPEKSCAEYLDAYASSTGAQVIDLGKDQCGVCPLSSTNAYLDSIGVAYSERWRNFGIFVVFVVFNVAGTFLLYWIARVAKRQKKNTTKASGSPV</sequence>
<reference evidence="12 13" key="1">
    <citation type="journal article" date="2018" name="Sci. Rep.">
        <title>Comparative genomics provides insights into the lifestyle and reveals functional heterogeneity of dark septate endophytic fungi.</title>
        <authorList>
            <person name="Knapp D.G."/>
            <person name="Nemeth J.B."/>
            <person name="Barry K."/>
            <person name="Hainaut M."/>
            <person name="Henrissat B."/>
            <person name="Johnson J."/>
            <person name="Kuo A."/>
            <person name="Lim J.H.P."/>
            <person name="Lipzen A."/>
            <person name="Nolan M."/>
            <person name="Ohm R.A."/>
            <person name="Tamas L."/>
            <person name="Grigoriev I.V."/>
            <person name="Spatafora J.W."/>
            <person name="Nagy L.G."/>
            <person name="Kovacs G.M."/>
        </authorList>
    </citation>
    <scope>NUCLEOTIDE SEQUENCE [LARGE SCALE GENOMIC DNA]</scope>
    <source>
        <strain evidence="12 13">DSE2036</strain>
    </source>
</reference>
<feature type="domain" description="ABC transporter" evidence="11">
    <location>
        <begin position="93"/>
        <end position="342"/>
    </location>
</feature>
<dbReference type="OrthoDB" id="245989at2759"/>